<feature type="compositionally biased region" description="Basic and acidic residues" evidence="5">
    <location>
        <begin position="66"/>
        <end position="79"/>
    </location>
</feature>
<evidence type="ECO:0000256" key="4">
    <source>
        <dbReference type="SAM" id="Coils"/>
    </source>
</evidence>
<feature type="region of interest" description="Disordered" evidence="5">
    <location>
        <begin position="204"/>
        <end position="242"/>
    </location>
</feature>
<feature type="compositionally biased region" description="Acidic residues" evidence="5">
    <location>
        <begin position="97"/>
        <end position="111"/>
    </location>
</feature>
<dbReference type="EMBL" id="KV784358">
    <property type="protein sequence ID" value="OEU16793.1"/>
    <property type="molecule type" value="Genomic_DNA"/>
</dbReference>
<feature type="compositionally biased region" description="Acidic residues" evidence="5">
    <location>
        <begin position="210"/>
        <end position="226"/>
    </location>
</feature>
<evidence type="ECO:0000256" key="3">
    <source>
        <dbReference type="ARBA" id="ARBA00023242"/>
    </source>
</evidence>
<feature type="compositionally biased region" description="Acidic residues" evidence="5">
    <location>
        <begin position="590"/>
        <end position="600"/>
    </location>
</feature>
<feature type="compositionally biased region" description="Basic and acidic residues" evidence="5">
    <location>
        <begin position="551"/>
        <end position="570"/>
    </location>
</feature>
<comment type="similarity">
    <text evidence="2">Belongs to the SAS10 family.</text>
</comment>
<accession>A0A1E7FG79</accession>
<evidence type="ECO:0000259" key="6">
    <source>
        <dbReference type="Pfam" id="PF09368"/>
    </source>
</evidence>
<feature type="compositionally biased region" description="Acidic residues" evidence="5">
    <location>
        <begin position="136"/>
        <end position="163"/>
    </location>
</feature>
<sequence>MGKKRNTAKTGDKALYGSREKLQQEANNQKSQLELNDVSNDQMYNEVDRFHNDEDSNFIQLENEENERNKDIDEDKDLAGNKMSVLDLGGGGMSSSSEEEDDDDDDSSEDEDNKRSQSRRRGAAASTKKNRKNDDMSSDDDDSEEEQDLSDEDDDDDGSIDQGDDPRNWGKKKSLYYHGDTADLEIGQEEDDAFLEEEAAKEIQASRFEDMDEDDFVLDDDDDDQDTTTKTDNDAKGTSSSSSLATIIHEKLETIRDTSKLTKKETRKLLDKQYPELLPMVSYFSDVVKDLKDRTQVATKVLMEGEGTAESVGATVKGQQYLLTRSMLQKSIALNSIMYILLRYASVGDEDATANIQAHPVMDQLKKFNSLLEKLEENVHSKTKDIDLQLDNLVKAAALMTNNTNASEDEDDDDSEDEENAMEVANIEQQQGNKERDDDNDEVVSKTSNDDGTDKIRRIQKDYERSLNEARFGLRPEEAKKSPNAIPRKRRSDHTDDFGDLEVDAESKTTSGGNTNNRLATTMNTIEQRSKTASRKRRPAPVPEQLDDVNEFDHELAQGIKMMEEELGKIDDDDDDDNVGSGKGKGGDTDMTDPDADDDDQILGFYNKIAAKSKEKKSSKKSLYKVAPKYPRVDGEVAGERAISRVILKNRGLVAHKAKINRNPRVKKREQYRKALIRRKGAVREVRDEEGHKYGGEETGIKSGISRSRKL</sequence>
<name>A0A1E7FG79_9STRA</name>
<dbReference type="PANTHER" id="PTHR13237:SF8">
    <property type="entry name" value="SOMETHING ABOUT SILENCING PROTEIN 10"/>
    <property type="match status" value="1"/>
</dbReference>
<gene>
    <name evidence="7" type="ORF">FRACYDRAFT_261379</name>
</gene>
<evidence type="ECO:0000256" key="2">
    <source>
        <dbReference type="ARBA" id="ARBA00010979"/>
    </source>
</evidence>
<keyword evidence="4" id="KW-0175">Coiled coil</keyword>
<feature type="domain" description="Sas10 C-terminal" evidence="6">
    <location>
        <begin position="639"/>
        <end position="711"/>
    </location>
</feature>
<keyword evidence="3" id="KW-0539">Nucleus</keyword>
<evidence type="ECO:0000256" key="5">
    <source>
        <dbReference type="SAM" id="MobiDB-lite"/>
    </source>
</evidence>
<dbReference type="AlphaFoldDB" id="A0A1E7FG79"/>
<reference evidence="7 8" key="1">
    <citation type="submission" date="2016-09" db="EMBL/GenBank/DDBJ databases">
        <title>Extensive genetic diversity and differential bi-allelic expression allows diatom success in the polar Southern Ocean.</title>
        <authorList>
            <consortium name="DOE Joint Genome Institute"/>
            <person name="Mock T."/>
            <person name="Otillar R.P."/>
            <person name="Strauss J."/>
            <person name="Dupont C."/>
            <person name="Frickenhaus S."/>
            <person name="Maumus F."/>
            <person name="Mcmullan M."/>
            <person name="Sanges R."/>
            <person name="Schmutz J."/>
            <person name="Toseland A."/>
            <person name="Valas R."/>
            <person name="Veluchamy A."/>
            <person name="Ward B.J."/>
            <person name="Allen A."/>
            <person name="Barry K."/>
            <person name="Falciatore A."/>
            <person name="Ferrante M."/>
            <person name="Fortunato A.E."/>
            <person name="Gloeckner G."/>
            <person name="Gruber A."/>
            <person name="Hipkin R."/>
            <person name="Janech M."/>
            <person name="Kroth P."/>
            <person name="Leese F."/>
            <person name="Lindquist E."/>
            <person name="Lyon B.R."/>
            <person name="Martin J."/>
            <person name="Mayer C."/>
            <person name="Parker M."/>
            <person name="Quesneville H."/>
            <person name="Raymond J."/>
            <person name="Uhlig C."/>
            <person name="Valentin K.U."/>
            <person name="Worden A.Z."/>
            <person name="Armbrust E.V."/>
            <person name="Bowler C."/>
            <person name="Green B."/>
            <person name="Moulton V."/>
            <person name="Van Oosterhout C."/>
            <person name="Grigoriev I."/>
        </authorList>
    </citation>
    <scope>NUCLEOTIDE SEQUENCE [LARGE SCALE GENOMIC DNA]</scope>
    <source>
        <strain evidence="7 8">CCMP1102</strain>
    </source>
</reference>
<keyword evidence="8" id="KW-1185">Reference proteome</keyword>
<feature type="region of interest" description="Disordered" evidence="5">
    <location>
        <begin position="683"/>
        <end position="711"/>
    </location>
</feature>
<evidence type="ECO:0000256" key="1">
    <source>
        <dbReference type="ARBA" id="ARBA00004123"/>
    </source>
</evidence>
<dbReference type="GO" id="GO:0000462">
    <property type="term" value="P:maturation of SSU-rRNA from tricistronic rRNA transcript (SSU-rRNA, 5.8S rRNA, LSU-rRNA)"/>
    <property type="evidence" value="ECO:0007669"/>
    <property type="project" value="TreeGrafter"/>
</dbReference>
<organism evidence="7 8">
    <name type="scientific">Fragilariopsis cylindrus CCMP1102</name>
    <dbReference type="NCBI Taxonomy" id="635003"/>
    <lineage>
        <taxon>Eukaryota</taxon>
        <taxon>Sar</taxon>
        <taxon>Stramenopiles</taxon>
        <taxon>Ochrophyta</taxon>
        <taxon>Bacillariophyta</taxon>
        <taxon>Bacillariophyceae</taxon>
        <taxon>Bacillariophycidae</taxon>
        <taxon>Bacillariales</taxon>
        <taxon>Bacillariaceae</taxon>
        <taxon>Fragilariopsis</taxon>
    </lineage>
</organism>
<feature type="compositionally biased region" description="Polar residues" evidence="5">
    <location>
        <begin position="508"/>
        <end position="527"/>
    </location>
</feature>
<evidence type="ECO:0000313" key="7">
    <source>
        <dbReference type="EMBL" id="OEU16793.1"/>
    </source>
</evidence>
<dbReference type="GO" id="GO:0032040">
    <property type="term" value="C:small-subunit processome"/>
    <property type="evidence" value="ECO:0007669"/>
    <property type="project" value="TreeGrafter"/>
</dbReference>
<dbReference type="InParanoid" id="A0A1E7FG79"/>
<feature type="coiled-coil region" evidence="4">
    <location>
        <begin position="365"/>
        <end position="392"/>
    </location>
</feature>
<feature type="compositionally biased region" description="Basic and acidic residues" evidence="5">
    <location>
        <begin position="448"/>
        <end position="481"/>
    </location>
</feature>
<evidence type="ECO:0000313" key="8">
    <source>
        <dbReference type="Proteomes" id="UP000095751"/>
    </source>
</evidence>
<dbReference type="InterPro" id="IPR018972">
    <property type="entry name" value="Sas10_C_dom"/>
</dbReference>
<feature type="region of interest" description="Disordered" evidence="5">
    <location>
        <begin position="426"/>
        <end position="600"/>
    </location>
</feature>
<protein>
    <recommendedName>
        <fullName evidence="6">Sas10 C-terminal domain-containing protein</fullName>
    </recommendedName>
</protein>
<dbReference type="Pfam" id="PF09368">
    <property type="entry name" value="Sas10"/>
    <property type="match status" value="1"/>
</dbReference>
<feature type="region of interest" description="Disordered" evidence="5">
    <location>
        <begin position="1"/>
        <end position="174"/>
    </location>
</feature>
<feature type="compositionally biased region" description="Polar residues" evidence="5">
    <location>
        <begin position="24"/>
        <end position="43"/>
    </location>
</feature>
<dbReference type="Proteomes" id="UP000095751">
    <property type="component" value="Unassembled WGS sequence"/>
</dbReference>
<dbReference type="PANTHER" id="PTHR13237">
    <property type="entry name" value="SOMETHING ABOUT SILENCING PROTEIN 10-RELATED"/>
    <property type="match status" value="1"/>
</dbReference>
<dbReference type="OrthoDB" id="1924577at2759"/>
<dbReference type="KEGG" id="fcy:FRACYDRAFT_261379"/>
<proteinExistence type="inferred from homology"/>
<comment type="subcellular location">
    <subcellularLocation>
        <location evidence="1">Nucleus</location>
    </subcellularLocation>
</comment>
<feature type="compositionally biased region" description="Basic and acidic residues" evidence="5">
    <location>
        <begin position="683"/>
        <end position="700"/>
    </location>
</feature>